<evidence type="ECO:0000256" key="9">
    <source>
        <dbReference type="ARBA" id="ARBA00023180"/>
    </source>
</evidence>
<evidence type="ECO:0000256" key="8">
    <source>
        <dbReference type="ARBA" id="ARBA00023136"/>
    </source>
</evidence>
<feature type="transmembrane region" description="Helical" evidence="11">
    <location>
        <begin position="73"/>
        <end position="91"/>
    </location>
</feature>
<comment type="pathway">
    <text evidence="2">Protein modification; protein glycosylation.</text>
</comment>
<gene>
    <name evidence="12" type="ORF">JBS370_LOCUS24506</name>
</gene>
<evidence type="ECO:0000256" key="1">
    <source>
        <dbReference type="ARBA" id="ARBA00004606"/>
    </source>
</evidence>
<comment type="similarity">
    <text evidence="10">Belongs to the glycosyltransferase 14 family.</text>
</comment>
<keyword evidence="3" id="KW-0328">Glycosyltransferase</keyword>
<evidence type="ECO:0000256" key="3">
    <source>
        <dbReference type="ARBA" id="ARBA00022676"/>
    </source>
</evidence>
<dbReference type="Pfam" id="PF02485">
    <property type="entry name" value="Branch"/>
    <property type="match status" value="1"/>
</dbReference>
<comment type="caution">
    <text evidence="12">The sequence shown here is derived from an EMBL/GenBank/DDBJ whole genome shotgun (WGS) entry which is preliminary data.</text>
</comment>
<dbReference type="InterPro" id="IPR003406">
    <property type="entry name" value="Glyco_trans_14"/>
</dbReference>
<dbReference type="EMBL" id="CAJOBD010003846">
    <property type="protein sequence ID" value="CAF3968682.1"/>
    <property type="molecule type" value="Genomic_DNA"/>
</dbReference>
<dbReference type="Proteomes" id="UP000663836">
    <property type="component" value="Unassembled WGS sequence"/>
</dbReference>
<organism evidence="12 13">
    <name type="scientific">Rotaria sordida</name>
    <dbReference type="NCBI Taxonomy" id="392033"/>
    <lineage>
        <taxon>Eukaryota</taxon>
        <taxon>Metazoa</taxon>
        <taxon>Spiralia</taxon>
        <taxon>Gnathifera</taxon>
        <taxon>Rotifera</taxon>
        <taxon>Eurotatoria</taxon>
        <taxon>Bdelloidea</taxon>
        <taxon>Philodinida</taxon>
        <taxon>Philodinidae</taxon>
        <taxon>Rotaria</taxon>
    </lineage>
</organism>
<evidence type="ECO:0000256" key="5">
    <source>
        <dbReference type="ARBA" id="ARBA00022692"/>
    </source>
</evidence>
<evidence type="ECO:0000313" key="12">
    <source>
        <dbReference type="EMBL" id="CAF3968682.1"/>
    </source>
</evidence>
<evidence type="ECO:0000256" key="2">
    <source>
        <dbReference type="ARBA" id="ARBA00004922"/>
    </source>
</evidence>
<keyword evidence="7 11" id="KW-1133">Transmembrane helix</keyword>
<keyword evidence="4" id="KW-0808">Transferase</keyword>
<protein>
    <recommendedName>
        <fullName evidence="14">Beta-1,3-galactosyl-O-glycosyl-glycoprotein beta-1,6-N-acetylglucosaminyltransferase</fullName>
    </recommendedName>
</protein>
<dbReference type="GO" id="GO:0008375">
    <property type="term" value="F:acetylglucosaminyltransferase activity"/>
    <property type="evidence" value="ECO:0007669"/>
    <property type="project" value="TreeGrafter"/>
</dbReference>
<dbReference type="GO" id="GO:0016020">
    <property type="term" value="C:membrane"/>
    <property type="evidence" value="ECO:0007669"/>
    <property type="project" value="UniProtKB-SubCell"/>
</dbReference>
<dbReference type="PANTHER" id="PTHR19297:SF181">
    <property type="entry name" value="PROTEIN XYLOSYLTRANSFERASE"/>
    <property type="match status" value="1"/>
</dbReference>
<comment type="subcellular location">
    <subcellularLocation>
        <location evidence="1">Membrane</location>
        <topology evidence="1">Single-pass type II membrane protein</topology>
    </subcellularLocation>
</comment>
<proteinExistence type="inferred from homology"/>
<evidence type="ECO:0000256" key="6">
    <source>
        <dbReference type="ARBA" id="ARBA00022968"/>
    </source>
</evidence>
<accession>A0A819LRF3</accession>
<keyword evidence="6" id="KW-0735">Signal-anchor</keyword>
<sequence>MFAKGTTDYIRNSIILLTTHETEYMKRLKENDFLNTSSRMKRVKERSKIQECESKYLWPMQFSINYRLLRNNCLLFFSIFFIYEFIYITFLKKYDNLSSDIKFAQSKRILTEINNNNNNNDLLSKRIFQHLQPFYHSILCQNLYENDYDEFKHALAILSDLKDLPLISDQKYNITKEQCLIYRSERFNEKFHYQDTNINRQFPLAFSILMYENVEQFERLLRLIYRPQNFYCVHVDNDASINVLQAVKSIVQCFDNVILASKQEKVLYATFSRLQADLNCMNDLIKYPSWKYLLNVANTELPLKTNSELVKILSIYRGYNDIEGRWKSKNKDRTEYVWQIIDKPEGDNKQIAQLRRTNEKKTPPPGNVEIVKGSAYGAFSRAFIEFVQTSPVAKELLDWSRDTYSPDEHYWATLNYNTHLHSPGGYKAKSDPTNWTARFVNWGEQNCYGRIIRGICVFGMFDLPILLNRHELFANKFHLNADPIAYQCLEELILNKSKLDLPLNDAIYYRQMPFLLPS</sequence>
<evidence type="ECO:0000256" key="11">
    <source>
        <dbReference type="SAM" id="Phobius"/>
    </source>
</evidence>
<keyword evidence="9" id="KW-0325">Glycoprotein</keyword>
<evidence type="ECO:0000256" key="4">
    <source>
        <dbReference type="ARBA" id="ARBA00022679"/>
    </source>
</evidence>
<evidence type="ECO:0000313" key="13">
    <source>
        <dbReference type="Proteomes" id="UP000663836"/>
    </source>
</evidence>
<name>A0A819LRF3_9BILA</name>
<evidence type="ECO:0000256" key="10">
    <source>
        <dbReference type="ARBA" id="ARBA00038150"/>
    </source>
</evidence>
<evidence type="ECO:0008006" key="14">
    <source>
        <dbReference type="Google" id="ProtNLM"/>
    </source>
</evidence>
<keyword evidence="5 11" id="KW-0812">Transmembrane</keyword>
<evidence type="ECO:0000256" key="7">
    <source>
        <dbReference type="ARBA" id="ARBA00022989"/>
    </source>
</evidence>
<keyword evidence="8 11" id="KW-0472">Membrane</keyword>
<dbReference type="AlphaFoldDB" id="A0A819LRF3"/>
<dbReference type="PANTHER" id="PTHR19297">
    <property type="entry name" value="GLYCOSYLTRANSFERASE 14 FAMILY MEMBER"/>
    <property type="match status" value="1"/>
</dbReference>
<reference evidence="12" key="1">
    <citation type="submission" date="2021-02" db="EMBL/GenBank/DDBJ databases">
        <authorList>
            <person name="Nowell W R."/>
        </authorList>
    </citation>
    <scope>NUCLEOTIDE SEQUENCE</scope>
</reference>